<evidence type="ECO:0000256" key="2">
    <source>
        <dbReference type="SAM" id="SignalP"/>
    </source>
</evidence>
<gene>
    <name evidence="3" type="ORF">LWI29_007268</name>
</gene>
<feature type="compositionally biased region" description="Basic and acidic residues" evidence="1">
    <location>
        <begin position="335"/>
        <end position="345"/>
    </location>
</feature>
<feature type="region of interest" description="Disordered" evidence="1">
    <location>
        <begin position="263"/>
        <end position="513"/>
    </location>
</feature>
<dbReference type="AlphaFoldDB" id="A0AA39RFZ7"/>
<comment type="caution">
    <text evidence="3">The sequence shown here is derived from an EMBL/GenBank/DDBJ whole genome shotgun (WGS) entry which is preliminary data.</text>
</comment>
<keyword evidence="2" id="KW-0732">Signal</keyword>
<evidence type="ECO:0000313" key="4">
    <source>
        <dbReference type="Proteomes" id="UP001168877"/>
    </source>
</evidence>
<dbReference type="EMBL" id="JAUESC010000387">
    <property type="protein sequence ID" value="KAK0573383.1"/>
    <property type="molecule type" value="Genomic_DNA"/>
</dbReference>
<feature type="compositionally biased region" description="Polar residues" evidence="1">
    <location>
        <begin position="324"/>
        <end position="333"/>
    </location>
</feature>
<feature type="compositionally biased region" description="Pro residues" evidence="1">
    <location>
        <begin position="497"/>
        <end position="508"/>
    </location>
</feature>
<feature type="region of interest" description="Disordered" evidence="1">
    <location>
        <begin position="599"/>
        <end position="638"/>
    </location>
</feature>
<feature type="compositionally biased region" description="Low complexity" evidence="1">
    <location>
        <begin position="384"/>
        <end position="399"/>
    </location>
</feature>
<protein>
    <submittedName>
        <fullName evidence="3">Uncharacterized protein</fullName>
    </submittedName>
</protein>
<dbReference type="Proteomes" id="UP001168877">
    <property type="component" value="Unassembled WGS sequence"/>
</dbReference>
<feature type="compositionally biased region" description="Polar residues" evidence="1">
    <location>
        <begin position="612"/>
        <end position="621"/>
    </location>
</feature>
<evidence type="ECO:0000256" key="1">
    <source>
        <dbReference type="SAM" id="MobiDB-lite"/>
    </source>
</evidence>
<feature type="chain" id="PRO_5041227385" evidence="2">
    <location>
        <begin position="20"/>
        <end position="664"/>
    </location>
</feature>
<feature type="compositionally biased region" description="Polar residues" evidence="1">
    <location>
        <begin position="472"/>
        <end position="484"/>
    </location>
</feature>
<accession>A0AA39RFZ7</accession>
<sequence length="664" mass="73170">MGQCSLVALLFLSSLLSLGFWLRPRLAPAQLTPNSYRILMCMWHMWHRMKRPPPTPREIRHFYALRPVGKTGIYFLQSNQPEFWIPKDVVVKGRIEPTTNEKMKGFVWGFPTSNKFWKNSCFFVGKRWGQSISFDLDGTRMTCQVRRYFCTPQWNHMTSAFTNEELKTLARAAVRPLEKRGKPYLYNEGKMIKARLFPQISARRKCRKLIFFTVAFLFLNLSTNSDSFFFFFEVFDVDIVCDAQARRMKGIVEASRKAAIRQRDAGIAIPEDDSNGSAPEDPLEGDDEEGVPNYMPEETHGPDMTACSTEAVGDPEGLGASRTAADQDNQTGPSKGKDKVGHPSEPEQATIPGGSNSPHSAANTPSVTSQGFEAAGGHSSVAAPEIPTSTEPNPTTSEILTPANPTPTPGEGNVEVRQPGKRKASFSSGRPYPKIPRVVAYVDSSSDDEGEGGVERDASVTPPPDQIKDSVGGSTNFPRATSSAELPETSAGGLGSSPPPPPPPPTDDPAPETMLRAMASGQAYIGEDHWSHFRTRTMVAEMSGVCQAGEAQAEKIRRLEAQLKESEDHHSRAELACQEEARSSQVLLDQCLARQMEAEQRASSAAEEVKTLQDQLSSTQEALLRSDQNAEDAKSSYERRIDDLERQALTVKSLSKEARLELEI</sequence>
<reference evidence="3" key="2">
    <citation type="submission" date="2023-06" db="EMBL/GenBank/DDBJ databases">
        <authorList>
            <person name="Swenson N.G."/>
            <person name="Wegrzyn J.L."/>
            <person name="Mcevoy S.L."/>
        </authorList>
    </citation>
    <scope>NUCLEOTIDE SEQUENCE</scope>
    <source>
        <strain evidence="3">NS2018</strain>
        <tissue evidence="3">Leaf</tissue>
    </source>
</reference>
<evidence type="ECO:0000313" key="3">
    <source>
        <dbReference type="EMBL" id="KAK0573383.1"/>
    </source>
</evidence>
<feature type="compositionally biased region" description="Acidic residues" evidence="1">
    <location>
        <begin position="281"/>
        <end position="290"/>
    </location>
</feature>
<name>A0AA39RFZ7_ACESA</name>
<feature type="signal peptide" evidence="2">
    <location>
        <begin position="1"/>
        <end position="19"/>
    </location>
</feature>
<proteinExistence type="predicted"/>
<reference evidence="3" key="1">
    <citation type="journal article" date="2022" name="Plant J.">
        <title>Strategies of tolerance reflected in two North American maple genomes.</title>
        <authorList>
            <person name="McEvoy S.L."/>
            <person name="Sezen U.U."/>
            <person name="Trouern-Trend A."/>
            <person name="McMahon S.M."/>
            <person name="Schaberg P.G."/>
            <person name="Yang J."/>
            <person name="Wegrzyn J.L."/>
            <person name="Swenson N.G."/>
        </authorList>
    </citation>
    <scope>NUCLEOTIDE SEQUENCE</scope>
    <source>
        <strain evidence="3">NS2018</strain>
    </source>
</reference>
<feature type="compositionally biased region" description="Polar residues" evidence="1">
    <location>
        <begin position="353"/>
        <end position="371"/>
    </location>
</feature>
<keyword evidence="4" id="KW-1185">Reference proteome</keyword>
<organism evidence="3 4">
    <name type="scientific">Acer saccharum</name>
    <name type="common">Sugar maple</name>
    <dbReference type="NCBI Taxonomy" id="4024"/>
    <lineage>
        <taxon>Eukaryota</taxon>
        <taxon>Viridiplantae</taxon>
        <taxon>Streptophyta</taxon>
        <taxon>Embryophyta</taxon>
        <taxon>Tracheophyta</taxon>
        <taxon>Spermatophyta</taxon>
        <taxon>Magnoliopsida</taxon>
        <taxon>eudicotyledons</taxon>
        <taxon>Gunneridae</taxon>
        <taxon>Pentapetalae</taxon>
        <taxon>rosids</taxon>
        <taxon>malvids</taxon>
        <taxon>Sapindales</taxon>
        <taxon>Sapindaceae</taxon>
        <taxon>Hippocastanoideae</taxon>
        <taxon>Acereae</taxon>
        <taxon>Acer</taxon>
    </lineage>
</organism>